<proteinExistence type="predicted"/>
<reference evidence="1 2" key="1">
    <citation type="journal article" date="2019" name="PLoS Biol.">
        <title>Sex chromosomes control vertical transmission of feminizing Wolbachia symbionts in an isopod.</title>
        <authorList>
            <person name="Becking T."/>
            <person name="Chebbi M.A."/>
            <person name="Giraud I."/>
            <person name="Moumen B."/>
            <person name="Laverre T."/>
            <person name="Caubet Y."/>
            <person name="Peccoud J."/>
            <person name="Gilbert C."/>
            <person name="Cordaux R."/>
        </authorList>
    </citation>
    <scope>NUCLEOTIDE SEQUENCE [LARGE SCALE GENOMIC DNA]</scope>
    <source>
        <strain evidence="1">ANa2</strain>
        <tissue evidence="1">Whole body excluding digestive tract and cuticle</tissue>
    </source>
</reference>
<evidence type="ECO:0000313" key="1">
    <source>
        <dbReference type="EMBL" id="KAB7503894.1"/>
    </source>
</evidence>
<dbReference type="Proteomes" id="UP000326759">
    <property type="component" value="Unassembled WGS sequence"/>
</dbReference>
<dbReference type="AlphaFoldDB" id="A0A5N5TB60"/>
<accession>A0A5N5TB60</accession>
<dbReference type="OrthoDB" id="10589029at2759"/>
<evidence type="ECO:0000313" key="2">
    <source>
        <dbReference type="Proteomes" id="UP000326759"/>
    </source>
</evidence>
<organism evidence="1 2">
    <name type="scientific">Armadillidium nasatum</name>
    <dbReference type="NCBI Taxonomy" id="96803"/>
    <lineage>
        <taxon>Eukaryota</taxon>
        <taxon>Metazoa</taxon>
        <taxon>Ecdysozoa</taxon>
        <taxon>Arthropoda</taxon>
        <taxon>Crustacea</taxon>
        <taxon>Multicrustacea</taxon>
        <taxon>Malacostraca</taxon>
        <taxon>Eumalacostraca</taxon>
        <taxon>Peracarida</taxon>
        <taxon>Isopoda</taxon>
        <taxon>Oniscidea</taxon>
        <taxon>Crinocheta</taxon>
        <taxon>Armadillidiidae</taxon>
        <taxon>Armadillidium</taxon>
    </lineage>
</organism>
<comment type="caution">
    <text evidence="1">The sequence shown here is derived from an EMBL/GenBank/DDBJ whole genome shotgun (WGS) entry which is preliminary data.</text>
</comment>
<keyword evidence="2" id="KW-1185">Reference proteome</keyword>
<gene>
    <name evidence="1" type="ORF">Anas_11322</name>
</gene>
<dbReference type="EMBL" id="SEYY01004250">
    <property type="protein sequence ID" value="KAB7503894.1"/>
    <property type="molecule type" value="Genomic_DNA"/>
</dbReference>
<name>A0A5N5TB60_9CRUS</name>
<sequence length="279" mass="32191">MLFSMIPPCVNAGDGTTKNPKTNPVYTITLETQTSDYYYYCPSSSTGCNDCSSRWNYNNISSEFYIQENGKCKVIFSWYYEYVEEESNPWLDFKCEYFESGESCNSNYEVTCASCQTYTVADISVLYDPYITFYDSCGNFFEMPLTEPCVNAVEETTKNPNECQGCSERWDYNNITSVAYPQTNEKCTMVFSWNFESLLNDEDPWLYFKCEYFESGETCNNHYAITCASSQKYTITDINVLYNPHVTFYDSCGNFFDLPLAKPCVKAIENTTEIKIPAY</sequence>
<protein>
    <submittedName>
        <fullName evidence="1">Uncharacterized protein</fullName>
    </submittedName>
</protein>